<evidence type="ECO:0000313" key="1">
    <source>
        <dbReference type="EMBL" id="EMJ5134288.1"/>
    </source>
</evidence>
<sequence length="112" mass="12867">MNKYTNLSDFEINKKVASHYLPCDYNLNEHTKTVELIGFLGDTDEYNVYATFDPCNNPTNAMPIIIENKIASVPQLNGDLWICSHHPFYATTNNLYRAAMELFLLMKDAENE</sequence>
<accession>A0AAI9DC90</accession>
<organism evidence="1">
    <name type="scientific">Providencia stuartii</name>
    <dbReference type="NCBI Taxonomy" id="588"/>
    <lineage>
        <taxon>Bacteria</taxon>
        <taxon>Pseudomonadati</taxon>
        <taxon>Pseudomonadota</taxon>
        <taxon>Gammaproteobacteria</taxon>
        <taxon>Enterobacterales</taxon>
        <taxon>Morganellaceae</taxon>
        <taxon>Providencia</taxon>
    </lineage>
</organism>
<dbReference type="EMBL" id="ABMABF030000006">
    <property type="protein sequence ID" value="EMJ5134288.1"/>
    <property type="molecule type" value="Genomic_DNA"/>
</dbReference>
<name>A0AAI9DC90_PROST</name>
<protein>
    <submittedName>
        <fullName evidence="1">DUF2591 family protein</fullName>
    </submittedName>
</protein>
<reference evidence="1" key="1">
    <citation type="submission" date="2024-02" db="EMBL/GenBank/DDBJ databases">
        <authorList>
            <consortium name="Clinical and Environmental Microbiology Branch: Whole genome sequencing antimicrobial resistance pathogens in the healthcare setting"/>
        </authorList>
    </citation>
    <scope>NUCLEOTIDE SEQUENCE</scope>
    <source>
        <strain evidence="1">2021GO-0154</strain>
    </source>
</reference>
<comment type="caution">
    <text evidence="1">The sequence shown here is derived from an EMBL/GenBank/DDBJ whole genome shotgun (WGS) entry which is preliminary data.</text>
</comment>
<dbReference type="AlphaFoldDB" id="A0AAI9DC90"/>
<dbReference type="Pfam" id="PF10765">
    <property type="entry name" value="Phage_P22_NinX"/>
    <property type="match status" value="1"/>
</dbReference>
<proteinExistence type="predicted"/>
<gene>
    <name evidence="1" type="ORF">RG298_002019</name>
</gene>
<dbReference type="InterPro" id="IPR019701">
    <property type="entry name" value="Phage_P22_NinX"/>
</dbReference>